<dbReference type="SMART" id="SM00862">
    <property type="entry name" value="Trans_reg_C"/>
    <property type="match status" value="1"/>
</dbReference>
<evidence type="ECO:0000256" key="5">
    <source>
        <dbReference type="PROSITE-ProRule" id="PRU01091"/>
    </source>
</evidence>
<feature type="domain" description="OmpR/PhoB-type" evidence="6">
    <location>
        <begin position="1"/>
        <end position="105"/>
    </location>
</feature>
<dbReference type="SMART" id="SM01043">
    <property type="entry name" value="BTAD"/>
    <property type="match status" value="1"/>
</dbReference>
<dbReference type="GO" id="GO:0006355">
    <property type="term" value="P:regulation of DNA-templated transcription"/>
    <property type="evidence" value="ECO:0007669"/>
    <property type="project" value="InterPro"/>
</dbReference>
<dbReference type="GO" id="GO:0000160">
    <property type="term" value="P:phosphorelay signal transduction system"/>
    <property type="evidence" value="ECO:0007669"/>
    <property type="project" value="InterPro"/>
</dbReference>
<evidence type="ECO:0000256" key="1">
    <source>
        <dbReference type="ARBA" id="ARBA00005820"/>
    </source>
</evidence>
<proteinExistence type="inferred from homology"/>
<dbReference type="Proteomes" id="UP000295087">
    <property type="component" value="Unassembled WGS sequence"/>
</dbReference>
<dbReference type="GO" id="GO:0003677">
    <property type="term" value="F:DNA binding"/>
    <property type="evidence" value="ECO:0007669"/>
    <property type="project" value="UniProtKB-UniRule"/>
</dbReference>
<dbReference type="PROSITE" id="PS51755">
    <property type="entry name" value="OMPR_PHOB"/>
    <property type="match status" value="1"/>
</dbReference>
<dbReference type="Pfam" id="PF03704">
    <property type="entry name" value="BTAD"/>
    <property type="match status" value="1"/>
</dbReference>
<keyword evidence="4" id="KW-0804">Transcription</keyword>
<evidence type="ECO:0000313" key="8">
    <source>
        <dbReference type="Proteomes" id="UP000295087"/>
    </source>
</evidence>
<dbReference type="RefSeq" id="WP_067485455.1">
    <property type="nucleotide sequence ID" value="NZ_SNXK01000001.1"/>
</dbReference>
<comment type="caution">
    <text evidence="7">The sequence shown here is derived from an EMBL/GenBank/DDBJ whole genome shotgun (WGS) entry which is preliminary data.</text>
</comment>
<gene>
    <name evidence="7" type="ORF">DFR75_1011667</name>
</gene>
<feature type="DNA-binding region" description="OmpR/PhoB-type" evidence="5">
    <location>
        <begin position="1"/>
        <end position="105"/>
    </location>
</feature>
<dbReference type="Gene3D" id="1.10.10.10">
    <property type="entry name" value="Winged helix-like DNA-binding domain superfamily/Winged helix DNA-binding domain"/>
    <property type="match status" value="1"/>
</dbReference>
<dbReference type="InterPro" id="IPR005158">
    <property type="entry name" value="BTAD"/>
</dbReference>
<dbReference type="CDD" id="cd15831">
    <property type="entry name" value="BTAD"/>
    <property type="match status" value="1"/>
</dbReference>
<evidence type="ECO:0000313" key="7">
    <source>
        <dbReference type="EMBL" id="TDP42554.1"/>
    </source>
</evidence>
<dbReference type="PANTHER" id="PTHR35807">
    <property type="entry name" value="TRANSCRIPTIONAL REGULATOR REDD-RELATED"/>
    <property type="match status" value="1"/>
</dbReference>
<dbReference type="EMBL" id="SNXK01000001">
    <property type="protein sequence ID" value="TDP42554.1"/>
    <property type="molecule type" value="Genomic_DNA"/>
</dbReference>
<organism evidence="7 8">
    <name type="scientific">Nocardia ignorata</name>
    <dbReference type="NCBI Taxonomy" id="145285"/>
    <lineage>
        <taxon>Bacteria</taxon>
        <taxon>Bacillati</taxon>
        <taxon>Actinomycetota</taxon>
        <taxon>Actinomycetes</taxon>
        <taxon>Mycobacteriales</taxon>
        <taxon>Nocardiaceae</taxon>
        <taxon>Nocardia</taxon>
    </lineage>
</organism>
<dbReference type="InterPro" id="IPR036388">
    <property type="entry name" value="WH-like_DNA-bd_sf"/>
</dbReference>
<dbReference type="AlphaFoldDB" id="A0A4R6PV23"/>
<dbReference type="InterPro" id="IPR011990">
    <property type="entry name" value="TPR-like_helical_dom_sf"/>
</dbReference>
<accession>A0A4R6PV23</accession>
<keyword evidence="2" id="KW-0805">Transcription regulation</keyword>
<evidence type="ECO:0000256" key="3">
    <source>
        <dbReference type="ARBA" id="ARBA00023125"/>
    </source>
</evidence>
<dbReference type="PANTHER" id="PTHR35807:SF1">
    <property type="entry name" value="TRANSCRIPTIONAL REGULATOR REDD"/>
    <property type="match status" value="1"/>
</dbReference>
<evidence type="ECO:0000256" key="4">
    <source>
        <dbReference type="ARBA" id="ARBA00023163"/>
    </source>
</evidence>
<name>A0A4R6PV23_NOCIG</name>
<dbReference type="SUPFAM" id="SSF48452">
    <property type="entry name" value="TPR-like"/>
    <property type="match status" value="1"/>
</dbReference>
<dbReference type="InterPro" id="IPR001867">
    <property type="entry name" value="OmpR/PhoB-type_DNA-bd"/>
</dbReference>
<dbReference type="Pfam" id="PF00486">
    <property type="entry name" value="Trans_reg_C"/>
    <property type="match status" value="1"/>
</dbReference>
<comment type="similarity">
    <text evidence="1">Belongs to the AfsR/DnrI/RedD regulatory family.</text>
</comment>
<keyword evidence="3 5" id="KW-0238">DNA-binding</keyword>
<sequence>MSVGTVRRVEIGVYGAVRALDEAGAPVALGGPRQRAVLARLVAAHRRVVPVDVLVADLWDEPPRDPVGTVRTFVAALRRGLEPERAPRTPARVLVTEGPGYALRLPDDAVDVWRFAHTVEALGDAPPARVVTGLSEALSWWRGPAFAEAGDAPWALAPRSRLTELRSLAVERLAAARIGLGDTSAAVADLDAHVVEHPWREDAWHLLALALYRAGRQADALTVLRRARTMLRDHLGLEPGPRLARLEQDVLRQAGYLDRSGDAARLWAQATAAYDSTVSDRVRLESTVGLMRDLAVTGGAGLDAAQRHRAAAVTAAEQLGDPILTARVIGAYDVPAVWPRSDDPARARSLVRSAERALAAIPDGPAALRCRLLATIGVESRGVDAGPRAERAAREAERSAREMGDAPLLAYALNGVYMQSFARTGLAAERAVLGERLLALCEEHGLVRTAVLGHLINLQSACAATDLMLADTHARAADELSARHDLPLVGVFTTWYRALRIAVTEPFEQARSAYHRAAELLPGSGMPGLADGLLPLALLGLHLQHHRPFRPEPGTEWGPAEPWIRPLLLAEAGDLAAARLALRGLPDPPRDPHAEALWCVLGRAALLVGDQDTIARAHAALLPAAAESAGAAGGLFTAGPVADYLAELSAARN</sequence>
<dbReference type="SUPFAM" id="SSF46894">
    <property type="entry name" value="C-terminal effector domain of the bipartite response regulators"/>
    <property type="match status" value="1"/>
</dbReference>
<reference evidence="7 8" key="1">
    <citation type="submission" date="2019-03" db="EMBL/GenBank/DDBJ databases">
        <title>Genomic Encyclopedia of Type Strains, Phase IV (KMG-IV): sequencing the most valuable type-strain genomes for metagenomic binning, comparative biology and taxonomic classification.</title>
        <authorList>
            <person name="Goeker M."/>
        </authorList>
    </citation>
    <scope>NUCLEOTIDE SEQUENCE [LARGE SCALE GENOMIC DNA]</scope>
    <source>
        <strain evidence="7 8">DSM 44496</strain>
    </source>
</reference>
<evidence type="ECO:0000256" key="2">
    <source>
        <dbReference type="ARBA" id="ARBA00023015"/>
    </source>
</evidence>
<evidence type="ECO:0000259" key="6">
    <source>
        <dbReference type="PROSITE" id="PS51755"/>
    </source>
</evidence>
<dbReference type="Gene3D" id="1.25.40.10">
    <property type="entry name" value="Tetratricopeptide repeat domain"/>
    <property type="match status" value="1"/>
</dbReference>
<keyword evidence="8" id="KW-1185">Reference proteome</keyword>
<dbReference type="InterPro" id="IPR051677">
    <property type="entry name" value="AfsR-DnrI-RedD_regulator"/>
</dbReference>
<protein>
    <submittedName>
        <fullName evidence="7">DNA-binding SARP family transcriptional activator</fullName>
    </submittedName>
</protein>
<dbReference type="InterPro" id="IPR016032">
    <property type="entry name" value="Sig_transdc_resp-reg_C-effctor"/>
</dbReference>